<dbReference type="InterPro" id="IPR003395">
    <property type="entry name" value="RecF/RecN/SMC_N"/>
</dbReference>
<proteinExistence type="inferred from homology"/>
<evidence type="ECO:0000256" key="2">
    <source>
        <dbReference type="ARBA" id="ARBA00022490"/>
    </source>
</evidence>
<reference evidence="9 10" key="1">
    <citation type="submission" date="2010-03" db="EMBL/GenBank/DDBJ databases">
        <authorList>
            <person name="Glass J.I."/>
            <person name="Benders G.A."/>
            <person name="Durkin A.S."/>
            <person name="Farmerie W.G."/>
            <person name="Hlavinka K."/>
            <person name="Hostetler J."/>
            <person name="Jackson J."/>
            <person name="May M.A."/>
            <person name="Miller R.H."/>
            <person name="Paralanov V."/>
            <person name="Radune D."/>
            <person name="Szczypinski B."/>
            <person name="Brown D.R."/>
        </authorList>
    </citation>
    <scope>NUCLEOTIDE SEQUENCE [LARGE SCALE GENOMIC DNA]</scope>
    <source>
        <strain evidence="9 10">A21JP2</strain>
    </source>
</reference>
<dbReference type="GO" id="GO:0007059">
    <property type="term" value="P:chromosome segregation"/>
    <property type="evidence" value="ECO:0007669"/>
    <property type="project" value="UniProtKB-UniRule"/>
</dbReference>
<dbReference type="OrthoDB" id="9808768at2"/>
<dbReference type="GO" id="GO:0006260">
    <property type="term" value="P:DNA replication"/>
    <property type="evidence" value="ECO:0007669"/>
    <property type="project" value="UniProtKB-UniRule"/>
</dbReference>
<dbReference type="InterPro" id="IPR027417">
    <property type="entry name" value="P-loop_NTPase"/>
</dbReference>
<keyword evidence="2 7" id="KW-0963">Cytoplasm</keyword>
<evidence type="ECO:0000256" key="3">
    <source>
        <dbReference type="ARBA" id="ARBA00022741"/>
    </source>
</evidence>
<gene>
    <name evidence="7 9" type="primary">smc</name>
    <name evidence="9" type="ORF">MALL_0506</name>
</gene>
<protein>
    <recommendedName>
        <fullName evidence="7">Chromosome partition protein Smc</fullName>
    </recommendedName>
</protein>
<dbReference type="GO" id="GO:0030261">
    <property type="term" value="P:chromosome condensation"/>
    <property type="evidence" value="ECO:0007669"/>
    <property type="project" value="InterPro"/>
</dbReference>
<evidence type="ECO:0000256" key="4">
    <source>
        <dbReference type="ARBA" id="ARBA00022840"/>
    </source>
</evidence>
<comment type="caution">
    <text evidence="9">The sequence shown here is derived from an EMBL/GenBank/DDBJ whole genome shotgun (WGS) entry which is preliminary data.</text>
</comment>
<comment type="function">
    <text evidence="7">Required for chromosome condensation and partitioning.</text>
</comment>
<dbReference type="Gene3D" id="3.30.70.1620">
    <property type="match status" value="1"/>
</dbReference>
<keyword evidence="4 7" id="KW-0067">ATP-binding</keyword>
<dbReference type="Gene3D" id="1.20.1060.20">
    <property type="match status" value="1"/>
</dbReference>
<dbReference type="Gene3D" id="3.40.50.300">
    <property type="entry name" value="P-loop containing nucleotide triphosphate hydrolases"/>
    <property type="match status" value="2"/>
</dbReference>
<dbReference type="Pfam" id="PF02463">
    <property type="entry name" value="SMC_N"/>
    <property type="match status" value="1"/>
</dbReference>
<feature type="coiled-coil region" evidence="7">
    <location>
        <begin position="349"/>
        <end position="390"/>
    </location>
</feature>
<feature type="coiled-coil region" evidence="7">
    <location>
        <begin position="684"/>
        <end position="711"/>
    </location>
</feature>
<keyword evidence="5 7" id="KW-0175">Coiled coil</keyword>
<feature type="coiled-coil region" evidence="7">
    <location>
        <begin position="593"/>
        <end position="648"/>
    </location>
</feature>
<keyword evidence="3 7" id="KW-0547">Nucleotide-binding</keyword>
<dbReference type="Gene3D" id="6.10.140.1720">
    <property type="match status" value="1"/>
</dbReference>
<comment type="subcellular location">
    <subcellularLocation>
        <location evidence="1 7">Cytoplasm</location>
    </subcellularLocation>
</comment>
<feature type="domain" description="SMC hinge" evidence="8">
    <location>
        <begin position="419"/>
        <end position="538"/>
    </location>
</feature>
<evidence type="ECO:0000313" key="10">
    <source>
        <dbReference type="Proteomes" id="UP000004757"/>
    </source>
</evidence>
<dbReference type="STRING" id="747682.MALL_0506"/>
<evidence type="ECO:0000256" key="7">
    <source>
        <dbReference type="HAMAP-Rule" id="MF_01894"/>
    </source>
</evidence>
<name>D4XWC5_9BACT</name>
<dbReference type="PANTHER" id="PTHR43977">
    <property type="entry name" value="STRUCTURAL MAINTENANCE OF CHROMOSOMES PROTEIN 3"/>
    <property type="match status" value="1"/>
</dbReference>
<dbReference type="PIRSF" id="PIRSF005719">
    <property type="entry name" value="SMC"/>
    <property type="match status" value="1"/>
</dbReference>
<evidence type="ECO:0000256" key="5">
    <source>
        <dbReference type="ARBA" id="ARBA00023054"/>
    </source>
</evidence>
<dbReference type="InterPro" id="IPR010935">
    <property type="entry name" value="SMC_hinge"/>
</dbReference>
<dbReference type="SUPFAM" id="SSF52540">
    <property type="entry name" value="P-loop containing nucleoside triphosphate hydrolases"/>
    <property type="match status" value="1"/>
</dbReference>
<dbReference type="GO" id="GO:0016887">
    <property type="term" value="F:ATP hydrolysis activity"/>
    <property type="evidence" value="ECO:0007669"/>
    <property type="project" value="InterPro"/>
</dbReference>
<dbReference type="SMART" id="SM00968">
    <property type="entry name" value="SMC_hinge"/>
    <property type="match status" value="1"/>
</dbReference>
<accession>D4XWC5</accession>
<dbReference type="FunFam" id="3.40.50.300:FF:000901">
    <property type="entry name" value="Chromosome partition protein Smc"/>
    <property type="match status" value="1"/>
</dbReference>
<dbReference type="GO" id="GO:0005524">
    <property type="term" value="F:ATP binding"/>
    <property type="evidence" value="ECO:0007669"/>
    <property type="project" value="UniProtKB-UniRule"/>
</dbReference>
<dbReference type="RefSeq" id="WP_005683913.1">
    <property type="nucleotide sequence ID" value="NZ_ADNC01000027.1"/>
</dbReference>
<evidence type="ECO:0000313" key="9">
    <source>
        <dbReference type="EMBL" id="EFF41284.1"/>
    </source>
</evidence>
<dbReference type="Proteomes" id="UP000004757">
    <property type="component" value="Unassembled WGS sequence"/>
</dbReference>
<dbReference type="Pfam" id="PF06470">
    <property type="entry name" value="SMC_hinge"/>
    <property type="match status" value="1"/>
</dbReference>
<comment type="subunit">
    <text evidence="7">Homodimer.</text>
</comment>
<dbReference type="GO" id="GO:0007062">
    <property type="term" value="P:sister chromatid cohesion"/>
    <property type="evidence" value="ECO:0007669"/>
    <property type="project" value="InterPro"/>
</dbReference>
<comment type="domain">
    <text evidence="7">Contains large globular domains required for ATP hydrolysis at each terminus and a third globular domain forming a flexible hinge near the middle of the molecule. These domains are separated by coiled-coil structures.</text>
</comment>
<organism evidence="9 10">
    <name type="scientific">Mycoplasmopsis alligatoris A21JP2</name>
    <dbReference type="NCBI Taxonomy" id="747682"/>
    <lineage>
        <taxon>Bacteria</taxon>
        <taxon>Bacillati</taxon>
        <taxon>Mycoplasmatota</taxon>
        <taxon>Mycoplasmoidales</taxon>
        <taxon>Metamycoplasmataceae</taxon>
        <taxon>Mycoplasmopsis</taxon>
    </lineage>
</organism>
<feature type="binding site" evidence="7">
    <location>
        <begin position="32"/>
        <end position="39"/>
    </location>
    <ligand>
        <name>ATP</name>
        <dbReference type="ChEBI" id="CHEBI:30616"/>
    </ligand>
</feature>
<dbReference type="eggNOG" id="COG1196">
    <property type="taxonomic scope" value="Bacteria"/>
</dbReference>
<dbReference type="GO" id="GO:0005694">
    <property type="term" value="C:chromosome"/>
    <property type="evidence" value="ECO:0007669"/>
    <property type="project" value="InterPro"/>
</dbReference>
<dbReference type="InterPro" id="IPR036277">
    <property type="entry name" value="SMC_hinge_sf"/>
</dbReference>
<evidence type="ECO:0000259" key="8">
    <source>
        <dbReference type="SMART" id="SM00968"/>
    </source>
</evidence>
<dbReference type="InterPro" id="IPR024704">
    <property type="entry name" value="SMC"/>
</dbReference>
<dbReference type="AlphaFoldDB" id="D4XWC5"/>
<comment type="similarity">
    <text evidence="7">Belongs to the SMC family.</text>
</comment>
<keyword evidence="6 7" id="KW-0238">DNA-binding</keyword>
<dbReference type="SUPFAM" id="SSF75553">
    <property type="entry name" value="Smc hinge domain"/>
    <property type="match status" value="1"/>
</dbReference>
<evidence type="ECO:0000256" key="6">
    <source>
        <dbReference type="ARBA" id="ARBA00023125"/>
    </source>
</evidence>
<sequence length="981" mass="110598">MKLIKIEAHGFKSFADPVTLHFDGGVTGIVGPNGSGKSNINDAIKWVLGEQSSKELRGDNMADVIFAGSKTTKSLDRAEVTLTFDNREGSSSHPSEIITISRVLERGKGANQYYINGELCRHKDIKAIAMETGIGKSSLAIISQGTVADIAESTDEQRRGIFEEAAGVSKYKFRKLDATRKLEKTTESLEKVDVLVAELEKQLVPLRKQADKAKEYLKKTEQLKDIEIAVLAHDIELYEGQYRQLTRELEGVEETKNDYTEKIEKVESKLNKSILQRDGLQKEISALMGKSKGINERLKDLEILANKENQRQELIARGEIKVSSAEQIQSLKKILEELGHKINYFIEEEKNTKQKSTDFNNQINELNNKVNELTIQINDKKHKKIKLETKLQIMVDQKESKSNLFKGTKTILENKSLFKGLHGIVGDLIKVNPEYVAAIETVLANATQHIVVENPEVAVKAVNFLKSNNSGRATFIPLKSIQPKSVRDDHMLVIQSHPGYVGIASELIDVEPKYEVLNKFLLGNIIVVEDIETANKVANILDKKYMVVTKDGDIIRVGGVIVGGSKERSQNIIGLDEQIKEIKNLIPGFNALIKSQEDNIQDLKTKRANLYQYNAEIQKDISIIIEKRVNAQNQFTEYKNQLSSLSTEKFELDSSISRNVENIEILESQFRSISADLRAKNEIFDSLNIEINGLNISKNDLEKNLRDLNSSFAKKIASQERAKIYFEQNKERLITHYKMTVENAKNDYRLSISIEEAREFVETTREEISSLGTVNIESIEQLLEVEERYNNFVTNREELYQAKETILNAIAEMDKIIITRLTTIVNDVNTEFDNVFRAMFGGGSARIDFVDPKNILESGISIEAQPPGKSIKNLKLFSGGEKSLIAISLLFGILKARPLPLCILDEVEAALDEANVVRFAEYLQALKEKTQFVVITHRHGTMSRMDNLFGATMQKRGVTSFFSLQLSEAKKMVDEFNEIND</sequence>
<dbReference type="GO" id="GO:0005737">
    <property type="term" value="C:cytoplasm"/>
    <property type="evidence" value="ECO:0007669"/>
    <property type="project" value="UniProtKB-SubCell"/>
</dbReference>
<keyword evidence="10" id="KW-1185">Reference proteome</keyword>
<dbReference type="HAMAP" id="MF_01894">
    <property type="entry name" value="Smc_prok"/>
    <property type="match status" value="1"/>
</dbReference>
<evidence type="ECO:0000256" key="1">
    <source>
        <dbReference type="ARBA" id="ARBA00004496"/>
    </source>
</evidence>
<dbReference type="EMBL" id="ADNC01000027">
    <property type="protein sequence ID" value="EFF41284.1"/>
    <property type="molecule type" value="Genomic_DNA"/>
</dbReference>
<dbReference type="GO" id="GO:0003677">
    <property type="term" value="F:DNA binding"/>
    <property type="evidence" value="ECO:0007669"/>
    <property type="project" value="UniProtKB-UniRule"/>
</dbReference>
<feature type="coiled-coil region" evidence="7">
    <location>
        <begin position="228"/>
        <end position="283"/>
    </location>
</feature>
<dbReference type="InterPro" id="IPR011890">
    <property type="entry name" value="SMC_prok"/>
</dbReference>